<evidence type="ECO:0000256" key="5">
    <source>
        <dbReference type="ARBA" id="ARBA00014531"/>
    </source>
</evidence>
<organism evidence="24">
    <name type="scientific">Human oral-associated vientovirus AV</name>
    <dbReference type="NCBI Taxonomy" id="2571087"/>
    <lineage>
        <taxon>Viruses</taxon>
        <taxon>Monodnaviria</taxon>
        <taxon>Shotokuvirae</taxon>
        <taxon>Cressdnaviricota</taxon>
        <taxon>Arfiviricetes</taxon>
        <taxon>Recrevirales</taxon>
        <taxon>Redondoviridae</taxon>
        <taxon>Torbevirus</taxon>
        <taxon>Torbevirus viento</taxon>
        <taxon>Vientovirus</taxon>
    </lineage>
</organism>
<dbReference type="EMBL" id="MK059767">
    <property type="protein sequence ID" value="QCD25323.1"/>
    <property type="molecule type" value="Genomic_DNA"/>
</dbReference>
<evidence type="ECO:0000256" key="3">
    <source>
        <dbReference type="ARBA" id="ARBA00004147"/>
    </source>
</evidence>
<protein>
    <recommendedName>
        <fullName evidence="5">Replication-associated protein</fullName>
    </recommendedName>
    <alternativeName>
        <fullName evidence="20">ATP-dependent helicase Rep</fullName>
    </alternativeName>
    <alternativeName>
        <fullName evidence="21">RepP</fullName>
    </alternativeName>
</protein>
<dbReference type="GO" id="GO:0003723">
    <property type="term" value="F:RNA binding"/>
    <property type="evidence" value="ECO:0007669"/>
    <property type="project" value="InterPro"/>
</dbReference>
<comment type="cofactor">
    <cofactor evidence="2">
        <name>Mg(2+)</name>
        <dbReference type="ChEBI" id="CHEBI:18420"/>
    </cofactor>
</comment>
<keyword evidence="18" id="KW-0238">DNA-binding</keyword>
<proteinExistence type="inferred from homology"/>
<keyword evidence="12" id="KW-0547">Nucleotide-binding</keyword>
<name>A0A4D6K2C3_9VIRU</name>
<comment type="cofactor">
    <cofactor evidence="1">
        <name>Mn(2+)</name>
        <dbReference type="ChEBI" id="CHEBI:29035"/>
    </cofactor>
</comment>
<keyword evidence="13" id="KW-0255">Endonuclease</keyword>
<dbReference type="SUPFAM" id="SSF52540">
    <property type="entry name" value="P-loop containing nucleoside triphosphate hydrolases"/>
    <property type="match status" value="1"/>
</dbReference>
<dbReference type="InterPro" id="IPR049912">
    <property type="entry name" value="CRESS_DNA_REP"/>
</dbReference>
<dbReference type="Pfam" id="PF00910">
    <property type="entry name" value="RNA_helicase"/>
    <property type="match status" value="1"/>
</dbReference>
<keyword evidence="14" id="KW-0378">Hydrolase</keyword>
<dbReference type="GO" id="GO:0005524">
    <property type="term" value="F:ATP binding"/>
    <property type="evidence" value="ECO:0007669"/>
    <property type="project" value="UniProtKB-KW"/>
</dbReference>
<dbReference type="Gene3D" id="3.40.1310.20">
    <property type="match status" value="1"/>
</dbReference>
<evidence type="ECO:0000256" key="21">
    <source>
        <dbReference type="ARBA" id="ARBA00032243"/>
    </source>
</evidence>
<dbReference type="InterPro" id="IPR000605">
    <property type="entry name" value="Helicase_SF3_ssDNA/RNA_vir"/>
</dbReference>
<keyword evidence="7" id="KW-0808">Transferase</keyword>
<evidence type="ECO:0000256" key="13">
    <source>
        <dbReference type="ARBA" id="ARBA00022759"/>
    </source>
</evidence>
<evidence type="ECO:0000256" key="2">
    <source>
        <dbReference type="ARBA" id="ARBA00001946"/>
    </source>
</evidence>
<dbReference type="SUPFAM" id="SSF55464">
    <property type="entry name" value="Origin of replication-binding domain, RBD-like"/>
    <property type="match status" value="1"/>
</dbReference>
<dbReference type="GO" id="GO:0042025">
    <property type="term" value="C:host cell nucleus"/>
    <property type="evidence" value="ECO:0007669"/>
    <property type="project" value="UniProtKB-SubCell"/>
</dbReference>
<dbReference type="GO" id="GO:0003724">
    <property type="term" value="F:RNA helicase activity"/>
    <property type="evidence" value="ECO:0007669"/>
    <property type="project" value="InterPro"/>
</dbReference>
<comment type="subcellular location">
    <subcellularLocation>
        <location evidence="3">Host nucleus</location>
    </subcellularLocation>
</comment>
<dbReference type="GO" id="GO:0006260">
    <property type="term" value="P:DNA replication"/>
    <property type="evidence" value="ECO:0007669"/>
    <property type="project" value="UniProtKB-KW"/>
</dbReference>
<dbReference type="GO" id="GO:0016779">
    <property type="term" value="F:nucleotidyltransferase activity"/>
    <property type="evidence" value="ECO:0007669"/>
    <property type="project" value="UniProtKB-KW"/>
</dbReference>
<evidence type="ECO:0000256" key="4">
    <source>
        <dbReference type="ARBA" id="ARBA00008545"/>
    </source>
</evidence>
<keyword evidence="10" id="KW-0540">Nuclease</keyword>
<dbReference type="GO" id="GO:0016787">
    <property type="term" value="F:hydrolase activity"/>
    <property type="evidence" value="ECO:0007669"/>
    <property type="project" value="UniProtKB-KW"/>
</dbReference>
<keyword evidence="15" id="KW-0347">Helicase</keyword>
<evidence type="ECO:0000256" key="11">
    <source>
        <dbReference type="ARBA" id="ARBA00022723"/>
    </source>
</evidence>
<dbReference type="InterPro" id="IPR027417">
    <property type="entry name" value="P-loop_NTPase"/>
</dbReference>
<evidence type="ECO:0000256" key="1">
    <source>
        <dbReference type="ARBA" id="ARBA00001936"/>
    </source>
</evidence>
<evidence type="ECO:0000256" key="8">
    <source>
        <dbReference type="ARBA" id="ARBA00022695"/>
    </source>
</evidence>
<evidence type="ECO:0000256" key="17">
    <source>
        <dbReference type="ARBA" id="ARBA00023124"/>
    </source>
</evidence>
<evidence type="ECO:0000256" key="22">
    <source>
        <dbReference type="ARBA" id="ARBA00049360"/>
    </source>
</evidence>
<evidence type="ECO:0000256" key="16">
    <source>
        <dbReference type="ARBA" id="ARBA00022840"/>
    </source>
</evidence>
<evidence type="ECO:0000256" key="12">
    <source>
        <dbReference type="ARBA" id="ARBA00022741"/>
    </source>
</evidence>
<sequence>MTLRIQHKNLYLTYLDQNKQISGPSWLLSTLAERLEKYETEYGICCREVAPTTGTLHYHLLIKCKKVITVRNANTLLEMEGIRPHVEKVNNNIRMIIKYIKKNGDFAQLNPENAPKDATMNKKEKAELMLNGNWEELFLNGELGAIDIIRAQKLKTIFDMNRPPKEYKKRLVMWFHGDTGEGKTKTALEIAKQYYDNSYWMSSDSLKWFDGYRGQKVAIIDDFRKGMLSDWSFLLRLLDGYNLLVQIKGGFTTWNPELIIITSPATPEQAFKWTNKEGEEQQWDKQEQLTRRITHEDIAQIYEFPMWEDELKRLEKTIRKFIGLPEDEFLTAEDWSIIEPEGFITPG</sequence>
<keyword evidence="17" id="KW-0190">Covalent protein-DNA linkage</keyword>
<evidence type="ECO:0000256" key="9">
    <source>
        <dbReference type="ARBA" id="ARBA00022705"/>
    </source>
</evidence>
<comment type="catalytic activity">
    <reaction evidence="22">
        <text>ATP + H2O = ADP + phosphate + H(+)</text>
        <dbReference type="Rhea" id="RHEA:13065"/>
        <dbReference type="ChEBI" id="CHEBI:15377"/>
        <dbReference type="ChEBI" id="CHEBI:15378"/>
        <dbReference type="ChEBI" id="CHEBI:30616"/>
        <dbReference type="ChEBI" id="CHEBI:43474"/>
        <dbReference type="ChEBI" id="CHEBI:456216"/>
    </reaction>
</comment>
<dbReference type="GO" id="GO:0046872">
    <property type="term" value="F:metal ion binding"/>
    <property type="evidence" value="ECO:0007669"/>
    <property type="project" value="UniProtKB-KW"/>
</dbReference>
<keyword evidence="11" id="KW-0479">Metal-binding</keyword>
<evidence type="ECO:0000256" key="14">
    <source>
        <dbReference type="ARBA" id="ARBA00022801"/>
    </source>
</evidence>
<dbReference type="GO" id="GO:0004519">
    <property type="term" value="F:endonuclease activity"/>
    <property type="evidence" value="ECO:0007669"/>
    <property type="project" value="UniProtKB-KW"/>
</dbReference>
<evidence type="ECO:0000256" key="7">
    <source>
        <dbReference type="ARBA" id="ARBA00022679"/>
    </source>
</evidence>
<evidence type="ECO:0000256" key="20">
    <source>
        <dbReference type="ARBA" id="ARBA00030754"/>
    </source>
</evidence>
<evidence type="ECO:0000256" key="15">
    <source>
        <dbReference type="ARBA" id="ARBA00022806"/>
    </source>
</evidence>
<comment type="similarity">
    <text evidence="4">Belongs to the nanoviruses/circoviruses replication-associated protein family.</text>
</comment>
<evidence type="ECO:0000256" key="6">
    <source>
        <dbReference type="ARBA" id="ARBA00022562"/>
    </source>
</evidence>
<evidence type="ECO:0000313" key="24">
    <source>
        <dbReference type="EMBL" id="QCD25323.1"/>
    </source>
</evidence>
<evidence type="ECO:0000256" key="19">
    <source>
        <dbReference type="ARBA" id="ARBA00023268"/>
    </source>
</evidence>
<dbReference type="Gene3D" id="3.40.50.300">
    <property type="entry name" value="P-loop containing nucleotide triphosphate hydrolases"/>
    <property type="match status" value="1"/>
</dbReference>
<feature type="domain" description="CRESS-DNA virus Rep endonuclease" evidence="23">
    <location>
        <begin position="4"/>
        <end position="112"/>
    </location>
</feature>
<keyword evidence="16" id="KW-0067">ATP-binding</keyword>
<keyword evidence="6" id="KW-1048">Host nucleus</keyword>
<evidence type="ECO:0000256" key="18">
    <source>
        <dbReference type="ARBA" id="ARBA00023125"/>
    </source>
</evidence>
<keyword evidence="9" id="KW-0235">DNA replication</keyword>
<dbReference type="GO" id="GO:0003677">
    <property type="term" value="F:DNA binding"/>
    <property type="evidence" value="ECO:0007669"/>
    <property type="project" value="UniProtKB-KW"/>
</dbReference>
<dbReference type="Proteomes" id="UP000593951">
    <property type="component" value="Segment"/>
</dbReference>
<keyword evidence="19" id="KW-0511">Multifunctional enzyme</keyword>
<dbReference type="PROSITE" id="PS52020">
    <property type="entry name" value="CRESS_DNA_REP"/>
    <property type="match status" value="1"/>
</dbReference>
<reference evidence="24" key="1">
    <citation type="submission" date="2018-10" db="EMBL/GenBank/DDBJ databases">
        <title>Redondoviridae: A new family of small, circular ssDNA viruses found predominantly in human oral and respiratory samples.</title>
        <authorList>
            <person name="Taylor L.J."/>
            <person name="Abbas A.A."/>
            <person name="Collman R.G."/>
            <person name="Bushman F.D."/>
        </authorList>
    </citation>
    <scope>NUCLEOTIDE SEQUENCE [LARGE SCALE GENOMIC DNA]</scope>
</reference>
<evidence type="ECO:0000259" key="23">
    <source>
        <dbReference type="PROSITE" id="PS52020"/>
    </source>
</evidence>
<accession>A0A4D6K2C3</accession>
<evidence type="ECO:0000256" key="10">
    <source>
        <dbReference type="ARBA" id="ARBA00022722"/>
    </source>
</evidence>
<keyword evidence="8" id="KW-0548">Nucleotidyltransferase</keyword>